<protein>
    <submittedName>
        <fullName evidence="1">Uncharacterized protein</fullName>
    </submittedName>
</protein>
<reference evidence="2" key="1">
    <citation type="submission" date="2015-10" db="EMBL/GenBank/DDBJ databases">
        <title>Complete Genome Sequencing of Klebsiella sp. strain G5.</title>
        <authorList>
            <person name="Chan K.-G."/>
            <person name="Chen J.-W."/>
        </authorList>
    </citation>
    <scope>NUCLEOTIDE SEQUENCE [LARGE SCALE GENOMIC DNA]</scope>
    <source>
        <strain evidence="2">G5</strain>
    </source>
</reference>
<dbReference type="KEGG" id="kle:AO703_02615"/>
<dbReference type="EMBL" id="CP012871">
    <property type="protein sequence ID" value="ALR75237.1"/>
    <property type="molecule type" value="Genomic_DNA"/>
</dbReference>
<proteinExistence type="predicted"/>
<sequence length="284" mass="32634">MQRNQEQPGGCMAYKYKATMYYSDEETEAFLRDKAVKSNGKKSTSHYLYSLVTKERENLMANNDIKNKPVPVQLFPEYVNSKEFSVNGSVEFFGLSDVFHPHKGESSLIRKNHKALMETIDDKILEHVANHFSNHGHEVNDKSFRIVLKTYVACYYCNISTIPGLYSGTFTATCRMITVSRNEWDKYGGVLDFENVRYIKYEAVAKAERRIPRGLCKIAESLRTDTTGAFFIPMLTLQKNFPGEKLAGSVIIKGIDISFGKERLKFKTMNESQKKRHLMKPQYN</sequence>
<dbReference type="AlphaFoldDB" id="A0A806X8X2"/>
<accession>A0A806X8X2</accession>
<dbReference type="Proteomes" id="UP000069162">
    <property type="component" value="Chromosome"/>
</dbReference>
<organism evidence="1 2">
    <name type="scientific">[Enterobacter] lignolyticus</name>
    <dbReference type="NCBI Taxonomy" id="1334193"/>
    <lineage>
        <taxon>Bacteria</taxon>
        <taxon>Pseudomonadati</taxon>
        <taxon>Pseudomonadota</taxon>
        <taxon>Gammaproteobacteria</taxon>
        <taxon>Enterobacterales</taxon>
        <taxon>Enterobacteriaceae</taxon>
        <taxon>Pluralibacter</taxon>
    </lineage>
</organism>
<name>A0A806X8X2_9ENTR</name>
<evidence type="ECO:0000313" key="2">
    <source>
        <dbReference type="Proteomes" id="UP000069162"/>
    </source>
</evidence>
<gene>
    <name evidence="1" type="ORF">AO703_02615</name>
</gene>
<evidence type="ECO:0000313" key="1">
    <source>
        <dbReference type="EMBL" id="ALR75237.1"/>
    </source>
</evidence>